<dbReference type="PANTHER" id="PTHR13501:SF8">
    <property type="entry name" value="LARGE RIBOSOMAL SUBUNIT PROTEIN UL22M"/>
    <property type="match status" value="1"/>
</dbReference>
<keyword evidence="5 10" id="KW-0694">RNA-binding</keyword>
<keyword evidence="6 10" id="KW-0689">Ribosomal protein</keyword>
<dbReference type="PANTHER" id="PTHR13501">
    <property type="entry name" value="CHLOROPLAST 50S RIBOSOMAL PROTEIN L22-RELATED"/>
    <property type="match status" value="1"/>
</dbReference>
<comment type="function">
    <text evidence="8">This protein binds specifically to 23S rRNA; its binding is stimulated by other ribosomal proteins, e.g. L4, L17, and L20. It is important during the early stages of 50S assembly. It makes multiple contacts with different domains of the 23S rRNA in the assembled 50S subunit and ribosome.</text>
</comment>
<comment type="subunit">
    <text evidence="3 10 12">Part of the 50S ribosomal subunit.</text>
</comment>
<keyword evidence="7 10" id="KW-0687">Ribonucleoprotein</keyword>
<dbReference type="InterPro" id="IPR047867">
    <property type="entry name" value="Ribosomal_uL22_bac/org-type"/>
</dbReference>
<keyword evidence="4 10" id="KW-0699">rRNA-binding</keyword>
<evidence type="ECO:0000256" key="9">
    <source>
        <dbReference type="ARBA" id="ARBA00035207"/>
    </source>
</evidence>
<sequence length="117" mass="13233">MEAKATVKFARISPRKMRRVVNLIRGRHVEDARRILRFSPLGASRDVGNVLDSAVANAERTPGVVAQNLLVERVWVDEGPTMKRYRPRAYGRAARIRKRTSHVTVVVKTMEEQQVGA</sequence>
<comment type="function">
    <text evidence="10 13">This protein binds specifically to 23S rRNA; its binding is stimulated by other ribosomal proteins, e.g., L4, L17, and L20. It is important during the early stages of 50S assembly. It makes multiple contacts with different domains of the 23S rRNA in the assembled 50S subunit and ribosome.</text>
</comment>
<evidence type="ECO:0000256" key="11">
    <source>
        <dbReference type="RuleBase" id="RU004005"/>
    </source>
</evidence>
<dbReference type="GO" id="GO:0006412">
    <property type="term" value="P:translation"/>
    <property type="evidence" value="ECO:0007669"/>
    <property type="project" value="UniProtKB-UniRule"/>
</dbReference>
<evidence type="ECO:0000256" key="6">
    <source>
        <dbReference type="ARBA" id="ARBA00022980"/>
    </source>
</evidence>
<evidence type="ECO:0000256" key="2">
    <source>
        <dbReference type="ARBA" id="ARBA00009451"/>
    </source>
</evidence>
<reference evidence="14" key="1">
    <citation type="journal article" date="2015" name="ISME J.">
        <title>Aquifer environment selects for microbial species cohorts in sediment and groundwater.</title>
        <authorList>
            <person name="Hug L.A."/>
            <person name="Thomas B.C."/>
            <person name="Brown C.T."/>
            <person name="Frischkorn K.R."/>
            <person name="Williams K.H."/>
            <person name="Tringe S.G."/>
            <person name="Banfield J.F."/>
        </authorList>
    </citation>
    <scope>NUCLEOTIDE SEQUENCE</scope>
</reference>
<evidence type="ECO:0000313" key="14">
    <source>
        <dbReference type="EMBL" id="AKQ00956.1"/>
    </source>
</evidence>
<dbReference type="SUPFAM" id="SSF54843">
    <property type="entry name" value="Ribosomal protein L22"/>
    <property type="match status" value="1"/>
</dbReference>
<dbReference type="GO" id="GO:0003735">
    <property type="term" value="F:structural constituent of ribosome"/>
    <property type="evidence" value="ECO:0007669"/>
    <property type="project" value="InterPro"/>
</dbReference>
<evidence type="ECO:0000256" key="1">
    <source>
        <dbReference type="ARBA" id="ARBA00003478"/>
    </source>
</evidence>
<evidence type="ECO:0000256" key="7">
    <source>
        <dbReference type="ARBA" id="ARBA00023274"/>
    </source>
</evidence>
<dbReference type="InterPro" id="IPR018260">
    <property type="entry name" value="Ribosomal_uL22_CS"/>
</dbReference>
<protein>
    <recommendedName>
        <fullName evidence="9 10">Large ribosomal subunit protein uL22</fullName>
    </recommendedName>
</protein>
<dbReference type="GO" id="GO:0022625">
    <property type="term" value="C:cytosolic large ribosomal subunit"/>
    <property type="evidence" value="ECO:0007669"/>
    <property type="project" value="TreeGrafter"/>
</dbReference>
<comment type="similarity">
    <text evidence="2 10 11">Belongs to the universal ribosomal protein uL22 family.</text>
</comment>
<dbReference type="EMBL" id="KT006944">
    <property type="protein sequence ID" value="AKQ00956.1"/>
    <property type="molecule type" value="Genomic_DNA"/>
</dbReference>
<dbReference type="Pfam" id="PF00237">
    <property type="entry name" value="Ribosomal_L22"/>
    <property type="match status" value="1"/>
</dbReference>
<dbReference type="Gene3D" id="3.90.470.10">
    <property type="entry name" value="Ribosomal protein L22/L17"/>
    <property type="match status" value="1"/>
</dbReference>
<proteinExistence type="inferred from homology"/>
<evidence type="ECO:0000256" key="5">
    <source>
        <dbReference type="ARBA" id="ARBA00022884"/>
    </source>
</evidence>
<dbReference type="GO" id="GO:0019843">
    <property type="term" value="F:rRNA binding"/>
    <property type="evidence" value="ECO:0007669"/>
    <property type="project" value="UniProtKB-UniRule"/>
</dbReference>
<evidence type="ECO:0000256" key="3">
    <source>
        <dbReference type="ARBA" id="ARBA00011838"/>
    </source>
</evidence>
<dbReference type="PROSITE" id="PS00464">
    <property type="entry name" value="RIBOSOMAL_L22"/>
    <property type="match status" value="1"/>
</dbReference>
<dbReference type="NCBIfam" id="TIGR01044">
    <property type="entry name" value="rplV_bact"/>
    <property type="match status" value="1"/>
</dbReference>
<accession>A0A0H4T093</accession>
<evidence type="ECO:0000256" key="4">
    <source>
        <dbReference type="ARBA" id="ARBA00022730"/>
    </source>
</evidence>
<dbReference type="AlphaFoldDB" id="A0A0H4T093"/>
<comment type="function">
    <text evidence="1 10">The globular domain of the protein is located near the polypeptide exit tunnel on the outside of the subunit, while an extended beta-hairpin is found that lines the wall of the exit tunnel in the center of the 70S ribosome.</text>
</comment>
<gene>
    <name evidence="10" type="primary">rplV</name>
</gene>
<dbReference type="InterPro" id="IPR001063">
    <property type="entry name" value="Ribosomal_uL22"/>
</dbReference>
<evidence type="ECO:0000256" key="13">
    <source>
        <dbReference type="RuleBase" id="RU004008"/>
    </source>
</evidence>
<dbReference type="InterPro" id="IPR036394">
    <property type="entry name" value="Ribosomal_uL22_sf"/>
</dbReference>
<evidence type="ECO:0000256" key="12">
    <source>
        <dbReference type="RuleBase" id="RU004006"/>
    </source>
</evidence>
<dbReference type="InterPro" id="IPR005727">
    <property type="entry name" value="Ribosomal_uL22_bac/chlpt-type"/>
</dbReference>
<dbReference type="HAMAP" id="MF_01331_B">
    <property type="entry name" value="Ribosomal_uL22_B"/>
    <property type="match status" value="1"/>
</dbReference>
<organism evidence="14">
    <name type="scientific">uncultured actinobacterium Rifle_16ft_4_minimus_12599</name>
    <dbReference type="NCBI Taxonomy" id="1665144"/>
    <lineage>
        <taxon>Bacteria</taxon>
        <taxon>Bacillati</taxon>
        <taxon>Actinomycetota</taxon>
        <taxon>Actinomycetes</taxon>
        <taxon>marine Actinobacteria clade</taxon>
        <taxon>environmental samples</taxon>
    </lineage>
</organism>
<evidence type="ECO:0000256" key="10">
    <source>
        <dbReference type="HAMAP-Rule" id="MF_01331"/>
    </source>
</evidence>
<dbReference type="CDD" id="cd00336">
    <property type="entry name" value="Ribosomal_L22"/>
    <property type="match status" value="1"/>
</dbReference>
<name>A0A0H4T093_9ACTN</name>
<evidence type="ECO:0000256" key="8">
    <source>
        <dbReference type="ARBA" id="ARBA00025084"/>
    </source>
</evidence>